<keyword evidence="8" id="KW-1185">Reference proteome</keyword>
<dbReference type="InterPro" id="IPR007085">
    <property type="entry name" value="DNA/pantothenate-metab_flavo_C"/>
</dbReference>
<gene>
    <name evidence="3" type="primary">coaBC</name>
    <name evidence="7" type="ORF">OSCT_1095</name>
</gene>
<comment type="function">
    <text evidence="4">Catalyzes two steps in the biosynthesis of coenzyme A. In the first step cysteine is conjugated to 4'-phosphopantothenate to form 4-phosphopantothenoylcysteine, in the latter compound is decarboxylated to form 4'-phosphopantotheine.</text>
</comment>
<dbReference type="NCBIfam" id="TIGR00521">
    <property type="entry name" value="coaBC_dfp"/>
    <property type="match status" value="1"/>
</dbReference>
<keyword evidence="2 3" id="KW-0456">Lyase</keyword>
<dbReference type="HOGENOM" id="CLU_033319_0_3_0"/>
<feature type="domain" description="Flavoprotein" evidence="5">
    <location>
        <begin position="7"/>
        <end position="158"/>
    </location>
</feature>
<dbReference type="HAMAP" id="MF_02225">
    <property type="entry name" value="CoaBC"/>
    <property type="match status" value="1"/>
</dbReference>
<comment type="cofactor">
    <cofactor evidence="3">
        <name>FMN</name>
        <dbReference type="ChEBI" id="CHEBI:58210"/>
    </cofactor>
    <text evidence="3">Binds 1 FMN per subunit.</text>
</comment>
<dbReference type="InterPro" id="IPR003382">
    <property type="entry name" value="Flavoprotein"/>
</dbReference>
<dbReference type="STRING" id="765420.OSCT_1095"/>
<dbReference type="SUPFAM" id="SSF102645">
    <property type="entry name" value="CoaB-like"/>
    <property type="match status" value="1"/>
</dbReference>
<comment type="catalytic activity">
    <reaction evidence="3 4">
        <text>N-[(R)-4-phosphopantothenoyl]-L-cysteine + H(+) = (R)-4'-phosphopantetheine + CO2</text>
        <dbReference type="Rhea" id="RHEA:16793"/>
        <dbReference type="ChEBI" id="CHEBI:15378"/>
        <dbReference type="ChEBI" id="CHEBI:16526"/>
        <dbReference type="ChEBI" id="CHEBI:59458"/>
        <dbReference type="ChEBI" id="CHEBI:61723"/>
        <dbReference type="EC" id="4.1.1.36"/>
    </reaction>
</comment>
<feature type="binding site" evidence="3">
    <location>
        <position position="291"/>
    </location>
    <ligand>
        <name>CTP</name>
        <dbReference type="ChEBI" id="CHEBI:37563"/>
    </ligand>
</feature>
<dbReference type="Gene3D" id="3.40.50.1950">
    <property type="entry name" value="Flavin prenyltransferase-like"/>
    <property type="match status" value="1"/>
</dbReference>
<dbReference type="InterPro" id="IPR035929">
    <property type="entry name" value="CoaB-like_sf"/>
</dbReference>
<sequence length="404" mass="42113">MDVLNGKRIVLGVCGSIAAYKAAQLARDLTLAGAQVDVIMTETATRFVGAATFQALTGRPVLVNMWALPEDGAVGHVTLGAHADLVVVAPATANRIAHIAAGLSDDLLTTTILATRAPVLIAPAMNPQMYAAPATVANVATLRSRGYFVLEPAEGRMAEQVVGKGRLPEPPVLEAEIRALLGRQGGPLAGCHVVISAGGTQEAIDPVRYIGNRSSGQMGYALAARARDLGARVTLVSGPTALTPPGAVNLVRVETALQMQAALLEALAEADLLIMNAAVADFRPAQAAEEKVKKQGDAGLTLHLIPNPDIVAGLADRHDFFKVGFAAETNDLLANAQSKLERKGLDLIVANDAMSSIGQPEITLTLIGRAGTINLPRQPKAMAAAALLDEIVVRFGQWRAARAQ</sequence>
<keyword evidence="3 4" id="KW-0285">Flavoprotein</keyword>
<dbReference type="Gene3D" id="3.40.50.10300">
    <property type="entry name" value="CoaB-like"/>
    <property type="match status" value="1"/>
</dbReference>
<dbReference type="AlphaFoldDB" id="E1ICP4"/>
<dbReference type="Pfam" id="PF02441">
    <property type="entry name" value="Flavoprotein"/>
    <property type="match status" value="1"/>
</dbReference>
<feature type="domain" description="DNA/pantothenate metabolism flavoprotein C-terminal" evidence="6">
    <location>
        <begin position="188"/>
        <end position="392"/>
    </location>
</feature>
<comment type="similarity">
    <text evidence="3 4">In the N-terminal section; belongs to the HFCD (homo-oligomeric flavin containing Cys decarboxylase) superfamily.</text>
</comment>
<dbReference type="SUPFAM" id="SSF52507">
    <property type="entry name" value="Homo-oligomeric flavin-containing Cys decarboxylases, HFCD"/>
    <property type="match status" value="1"/>
</dbReference>
<keyword evidence="3" id="KW-0479">Metal-binding</keyword>
<dbReference type="GO" id="GO:0004632">
    <property type="term" value="F:phosphopantothenate--cysteine ligase activity"/>
    <property type="evidence" value="ECO:0007669"/>
    <property type="project" value="UniProtKB-UniRule"/>
</dbReference>
<dbReference type="Proteomes" id="UP000054010">
    <property type="component" value="Unassembled WGS sequence"/>
</dbReference>
<dbReference type="InterPro" id="IPR005252">
    <property type="entry name" value="CoaBC"/>
</dbReference>
<dbReference type="PANTHER" id="PTHR14359:SF6">
    <property type="entry name" value="PHOSPHOPANTOTHENOYLCYSTEINE DECARBOXYLASE"/>
    <property type="match status" value="1"/>
</dbReference>
<dbReference type="InterPro" id="IPR036551">
    <property type="entry name" value="Flavin_trans-like"/>
</dbReference>
<keyword evidence="3" id="KW-0460">Magnesium</keyword>
<protein>
    <recommendedName>
        <fullName evidence="3">Coenzyme A biosynthesis bifunctional protein CoaBC</fullName>
    </recommendedName>
    <alternativeName>
        <fullName evidence="3">DNA/pantothenate metabolism flavoprotein</fullName>
    </alternativeName>
    <alternativeName>
        <fullName evidence="3">Phosphopantothenoylcysteine synthetase/decarboxylase</fullName>
        <shortName evidence="3">PPCS-PPCDC</shortName>
    </alternativeName>
    <domain>
        <recommendedName>
            <fullName evidence="3">Phosphopantothenoylcysteine decarboxylase</fullName>
            <shortName evidence="3">PPC decarboxylase</shortName>
            <shortName evidence="3">PPC-DC</shortName>
            <ecNumber evidence="3">4.1.1.36</ecNumber>
        </recommendedName>
        <alternativeName>
            <fullName evidence="3">CoaC</fullName>
        </alternativeName>
    </domain>
    <domain>
        <recommendedName>
            <fullName evidence="3">Phosphopantothenate--cysteine ligase</fullName>
            <ecNumber evidence="3">6.3.2.5</ecNumber>
        </recommendedName>
        <alternativeName>
            <fullName evidence="3">CoaB</fullName>
        </alternativeName>
        <alternativeName>
            <fullName evidence="3">Phosphopantothenoylcysteine synthetase</fullName>
            <shortName evidence="3">PPC synthetase</shortName>
            <shortName evidence="3">PPC-S</shortName>
        </alternativeName>
    </domain>
</protein>
<dbReference type="EMBL" id="ADVR01000029">
    <property type="protein sequence ID" value="EFO81064.1"/>
    <property type="molecule type" value="Genomic_DNA"/>
</dbReference>
<comment type="caution">
    <text evidence="3">Lacks conserved residue(s) required for the propagation of feature annotation.</text>
</comment>
<dbReference type="EC" id="6.3.2.5" evidence="3"/>
<organism evidence="7 8">
    <name type="scientific">Oscillochloris trichoides DG-6</name>
    <dbReference type="NCBI Taxonomy" id="765420"/>
    <lineage>
        <taxon>Bacteria</taxon>
        <taxon>Bacillati</taxon>
        <taxon>Chloroflexota</taxon>
        <taxon>Chloroflexia</taxon>
        <taxon>Chloroflexales</taxon>
        <taxon>Chloroflexineae</taxon>
        <taxon>Oscillochloridaceae</taxon>
        <taxon>Oscillochloris</taxon>
    </lineage>
</organism>
<keyword evidence="3" id="KW-0511">Multifunctional enzyme</keyword>
<dbReference type="GO" id="GO:0015937">
    <property type="term" value="P:coenzyme A biosynthetic process"/>
    <property type="evidence" value="ECO:0007669"/>
    <property type="project" value="UniProtKB-UniRule"/>
</dbReference>
<evidence type="ECO:0000256" key="2">
    <source>
        <dbReference type="ARBA" id="ARBA00023239"/>
    </source>
</evidence>
<evidence type="ECO:0000256" key="1">
    <source>
        <dbReference type="ARBA" id="ARBA00022793"/>
    </source>
</evidence>
<evidence type="ECO:0000256" key="4">
    <source>
        <dbReference type="RuleBase" id="RU364078"/>
    </source>
</evidence>
<feature type="region of interest" description="Phosphopantothenate--cysteine ligase" evidence="3">
    <location>
        <begin position="193"/>
        <end position="404"/>
    </location>
</feature>
<dbReference type="eggNOG" id="COG0452">
    <property type="taxonomic scope" value="Bacteria"/>
</dbReference>
<keyword evidence="3 4" id="KW-0288">FMN</keyword>
<accession>E1ICP4</accession>
<dbReference type="GO" id="GO:0046872">
    <property type="term" value="F:metal ion binding"/>
    <property type="evidence" value="ECO:0007669"/>
    <property type="project" value="UniProtKB-KW"/>
</dbReference>
<reference evidence="7 8" key="1">
    <citation type="journal article" date="2011" name="J. Bacteriol.">
        <title>Draft genome sequence of the anoxygenic filamentous phototrophic bacterium Oscillochloris trichoides subsp. DG-6.</title>
        <authorList>
            <person name="Kuznetsov B.B."/>
            <person name="Ivanovsky R.N."/>
            <person name="Keppen O.I."/>
            <person name="Sukhacheva M.V."/>
            <person name="Bumazhkin B.K."/>
            <person name="Patutina E.O."/>
            <person name="Beletsky A.V."/>
            <person name="Mardanov A.V."/>
            <person name="Baslerov R.V."/>
            <person name="Panteleeva A.N."/>
            <person name="Kolganova T.V."/>
            <person name="Ravin N.V."/>
            <person name="Skryabin K.G."/>
        </authorList>
    </citation>
    <scope>NUCLEOTIDE SEQUENCE [LARGE SCALE GENOMIC DNA]</scope>
    <source>
        <strain evidence="7 8">DG-6</strain>
    </source>
</reference>
<comment type="caution">
    <text evidence="7">The sequence shown here is derived from an EMBL/GenBank/DDBJ whole genome shotgun (WGS) entry which is preliminary data.</text>
</comment>
<proteinExistence type="inferred from homology"/>
<comment type="function">
    <text evidence="3">Catalyzes two sequential steps in the biosynthesis of coenzyme A. In the first step cysteine is conjugated to 4'-phosphopantothenate to form 4-phosphopantothenoylcysteine. In the second step the latter compound is decarboxylated to form 4'-phosphopantotheine.</text>
</comment>
<evidence type="ECO:0000313" key="7">
    <source>
        <dbReference type="EMBL" id="EFO81064.1"/>
    </source>
</evidence>
<keyword evidence="3 4" id="KW-0436">Ligase</keyword>
<comment type="similarity">
    <text evidence="3 4">In the C-terminal section; belongs to the PPC synthetase family.</text>
</comment>
<dbReference type="GO" id="GO:0004633">
    <property type="term" value="F:phosphopantothenoylcysteine decarboxylase activity"/>
    <property type="evidence" value="ECO:0007669"/>
    <property type="project" value="UniProtKB-UniRule"/>
</dbReference>
<comment type="cofactor">
    <cofactor evidence="3">
        <name>Mg(2+)</name>
        <dbReference type="ChEBI" id="CHEBI:18420"/>
    </cofactor>
</comment>
<feature type="binding site" evidence="3">
    <location>
        <position position="339"/>
    </location>
    <ligand>
        <name>CTP</name>
        <dbReference type="ChEBI" id="CHEBI:37563"/>
    </ligand>
</feature>
<evidence type="ECO:0000259" key="6">
    <source>
        <dbReference type="Pfam" id="PF04127"/>
    </source>
</evidence>
<feature type="region of interest" description="Phosphopantothenoylcysteine decarboxylase" evidence="3">
    <location>
        <begin position="1"/>
        <end position="192"/>
    </location>
</feature>
<dbReference type="Pfam" id="PF04127">
    <property type="entry name" value="DFP"/>
    <property type="match status" value="1"/>
</dbReference>
<feature type="binding site" evidence="3">
    <location>
        <position position="325"/>
    </location>
    <ligand>
        <name>CTP</name>
        <dbReference type="ChEBI" id="CHEBI:37563"/>
    </ligand>
</feature>
<evidence type="ECO:0000313" key="8">
    <source>
        <dbReference type="Proteomes" id="UP000054010"/>
    </source>
</evidence>
<comment type="catalytic activity">
    <reaction evidence="3 4">
        <text>(R)-4'-phosphopantothenate + L-cysteine + CTP = N-[(R)-4-phosphopantothenoyl]-L-cysteine + CMP + diphosphate + H(+)</text>
        <dbReference type="Rhea" id="RHEA:19397"/>
        <dbReference type="ChEBI" id="CHEBI:10986"/>
        <dbReference type="ChEBI" id="CHEBI:15378"/>
        <dbReference type="ChEBI" id="CHEBI:33019"/>
        <dbReference type="ChEBI" id="CHEBI:35235"/>
        <dbReference type="ChEBI" id="CHEBI:37563"/>
        <dbReference type="ChEBI" id="CHEBI:59458"/>
        <dbReference type="ChEBI" id="CHEBI:60377"/>
        <dbReference type="EC" id="6.3.2.5"/>
    </reaction>
</comment>
<feature type="binding site" evidence="3">
    <location>
        <position position="343"/>
    </location>
    <ligand>
        <name>CTP</name>
        <dbReference type="ChEBI" id="CHEBI:37563"/>
    </ligand>
</feature>
<dbReference type="PANTHER" id="PTHR14359">
    <property type="entry name" value="HOMO-OLIGOMERIC FLAVIN CONTAINING CYS DECARBOXYLASE FAMILY"/>
    <property type="match status" value="1"/>
</dbReference>
<comment type="pathway">
    <text evidence="3 4">Cofactor biosynthesis; coenzyme A biosynthesis; CoA from (R)-pantothenate: step 3/5.</text>
</comment>
<comment type="pathway">
    <text evidence="3 4">Cofactor biosynthesis; coenzyme A biosynthesis; CoA from (R)-pantothenate: step 2/5.</text>
</comment>
<feature type="binding site" evidence="3">
    <location>
        <position position="281"/>
    </location>
    <ligand>
        <name>CTP</name>
        <dbReference type="ChEBI" id="CHEBI:37563"/>
    </ligand>
</feature>
<name>E1ICP4_9CHLR</name>
<dbReference type="UniPathway" id="UPA00241">
    <property type="reaction ID" value="UER00353"/>
</dbReference>
<feature type="binding site" evidence="3">
    <location>
        <begin position="308"/>
        <end position="311"/>
    </location>
    <ligand>
        <name>CTP</name>
        <dbReference type="ChEBI" id="CHEBI:37563"/>
    </ligand>
</feature>
<dbReference type="GO" id="GO:0015941">
    <property type="term" value="P:pantothenate catabolic process"/>
    <property type="evidence" value="ECO:0007669"/>
    <property type="project" value="InterPro"/>
</dbReference>
<dbReference type="GO" id="GO:0010181">
    <property type="term" value="F:FMN binding"/>
    <property type="evidence" value="ECO:0007669"/>
    <property type="project" value="UniProtKB-UniRule"/>
</dbReference>
<evidence type="ECO:0000256" key="3">
    <source>
        <dbReference type="HAMAP-Rule" id="MF_02225"/>
    </source>
</evidence>
<keyword evidence="1 3" id="KW-0210">Decarboxylase</keyword>
<dbReference type="OrthoDB" id="9802554at2"/>
<dbReference type="GO" id="GO:0071513">
    <property type="term" value="C:phosphopantothenoylcysteine decarboxylase complex"/>
    <property type="evidence" value="ECO:0007669"/>
    <property type="project" value="TreeGrafter"/>
</dbReference>
<evidence type="ECO:0000259" key="5">
    <source>
        <dbReference type="Pfam" id="PF02441"/>
    </source>
</evidence>
<dbReference type="EC" id="4.1.1.36" evidence="3"/>